<comment type="caution">
    <text evidence="1">The sequence shown here is derived from an EMBL/GenBank/DDBJ whole genome shotgun (WGS) entry which is preliminary data.</text>
</comment>
<dbReference type="EMBL" id="BAAANS010000018">
    <property type="protein sequence ID" value="GAA2099153.1"/>
    <property type="molecule type" value="Genomic_DNA"/>
</dbReference>
<sequence>MFTKTGVGNRAEPCTETFTRHRLPVVADPPLSTDGRLIGSAGGAVGA</sequence>
<evidence type="ECO:0000313" key="2">
    <source>
        <dbReference type="Proteomes" id="UP001500897"/>
    </source>
</evidence>
<organism evidence="1 2">
    <name type="scientific">Kitasatospora saccharophila</name>
    <dbReference type="NCBI Taxonomy" id="407973"/>
    <lineage>
        <taxon>Bacteria</taxon>
        <taxon>Bacillati</taxon>
        <taxon>Actinomycetota</taxon>
        <taxon>Actinomycetes</taxon>
        <taxon>Kitasatosporales</taxon>
        <taxon>Streptomycetaceae</taxon>
        <taxon>Kitasatospora</taxon>
    </lineage>
</organism>
<name>A0ABN2WU10_9ACTN</name>
<dbReference type="RefSeq" id="WP_344552644.1">
    <property type="nucleotide sequence ID" value="NZ_BAAANS010000018.1"/>
</dbReference>
<accession>A0ABN2WU10</accession>
<protein>
    <submittedName>
        <fullName evidence="1">Uncharacterized protein</fullName>
    </submittedName>
</protein>
<keyword evidence="2" id="KW-1185">Reference proteome</keyword>
<dbReference type="Proteomes" id="UP001500897">
    <property type="component" value="Unassembled WGS sequence"/>
</dbReference>
<evidence type="ECO:0000313" key="1">
    <source>
        <dbReference type="EMBL" id="GAA2099153.1"/>
    </source>
</evidence>
<gene>
    <name evidence="1" type="ORF">GCM10009759_30750</name>
</gene>
<proteinExistence type="predicted"/>
<reference evidence="1 2" key="1">
    <citation type="journal article" date="2019" name="Int. J. Syst. Evol. Microbiol.">
        <title>The Global Catalogue of Microorganisms (GCM) 10K type strain sequencing project: providing services to taxonomists for standard genome sequencing and annotation.</title>
        <authorList>
            <consortium name="The Broad Institute Genomics Platform"/>
            <consortium name="The Broad Institute Genome Sequencing Center for Infectious Disease"/>
            <person name="Wu L."/>
            <person name="Ma J."/>
        </authorList>
    </citation>
    <scope>NUCLEOTIDE SEQUENCE [LARGE SCALE GENOMIC DNA]</scope>
    <source>
        <strain evidence="1 2">JCM 14559</strain>
    </source>
</reference>